<evidence type="ECO:0000313" key="3">
    <source>
        <dbReference type="Proteomes" id="UP001239522"/>
    </source>
</evidence>
<evidence type="ECO:0000313" key="2">
    <source>
        <dbReference type="EMBL" id="WLQ32928.1"/>
    </source>
</evidence>
<reference evidence="2 3" key="1">
    <citation type="submission" date="2023-03" db="EMBL/GenBank/DDBJ databases">
        <title>Isolation and description of six Streptomyces strains from soil environments, able to metabolize different microbial glucans.</title>
        <authorList>
            <person name="Widen T."/>
            <person name="Larsbrink J."/>
        </authorList>
    </citation>
    <scope>NUCLEOTIDE SEQUENCE [LARGE SCALE GENOMIC DNA]</scope>
    <source>
        <strain evidence="2 3">Mut1</strain>
    </source>
</reference>
<name>A0ABY9HEI5_9ACTN</name>
<dbReference type="Proteomes" id="UP001239522">
    <property type="component" value="Chromosome"/>
</dbReference>
<feature type="region of interest" description="Disordered" evidence="1">
    <location>
        <begin position="38"/>
        <end position="78"/>
    </location>
</feature>
<gene>
    <name evidence="2" type="ORF">P8A18_05440</name>
</gene>
<evidence type="ECO:0000256" key="1">
    <source>
        <dbReference type="SAM" id="MobiDB-lite"/>
    </source>
</evidence>
<feature type="region of interest" description="Disordered" evidence="1">
    <location>
        <begin position="339"/>
        <end position="359"/>
    </location>
</feature>
<sequence>MRGDPTLGALTDQDLEAARTALRGAQHTWDLRAATLAGGEAGRARRAAPPLRAGPAGPGDRAPAPPPPPTRPLPPHDPAAWQQILNDLVGGRIADVVFAEFTPDRVHVVKAAVDASGIPRQTDAGSTDWDTLLPPLGQDDDLRRFRLAGGIGTQEAPDRAEFDAAVTRWLRTHPVLSRARTLVLLDRRAGWVLLERAAALLRAARPPAAEIGPGPPEPAGTRGTDTAEAVRAALRTAPLMVDHSLLLARVDRRTGEVHAHTQVLFPAGSRLRRGETATVEITVYGGLATRAPVLLPVLAGAPAADGTGAVTLSARQTALAAFAPARLAFVLHGPGEVTGAGAGSGGTPPAPGPDEGRAPGALPDLAALLGGLPRHVIHPPALDVLLTVEMSGADLAETAERLEFVRGLVAALSRRHGPGLRVGLVGHYDHVTHENRYGPRPVLLHRIPAGPAHAALDALAGWRPARREQDTVSSLEDALKETGRLLRARPDRGAGPRAERIVLVVGRRPPGLPEQHEVVPVCPLGADWRTELDALRARGVRVMARADPHTAPGKGPQGLVHRYTASTWDALRADGSFRPGSDTADDVAEALAPPWQWDGPPCRLALATPLL</sequence>
<proteinExistence type="predicted"/>
<protein>
    <submittedName>
        <fullName evidence="2">Uncharacterized protein</fullName>
    </submittedName>
</protein>
<dbReference type="EMBL" id="CP120997">
    <property type="protein sequence ID" value="WLQ32928.1"/>
    <property type="molecule type" value="Genomic_DNA"/>
</dbReference>
<feature type="compositionally biased region" description="Pro residues" evidence="1">
    <location>
        <begin position="63"/>
        <end position="77"/>
    </location>
</feature>
<dbReference type="RefSeq" id="WP_306052220.1">
    <property type="nucleotide sequence ID" value="NZ_CP120997.1"/>
</dbReference>
<feature type="compositionally biased region" description="Low complexity" evidence="1">
    <location>
        <begin position="47"/>
        <end position="62"/>
    </location>
</feature>
<organism evidence="2 3">
    <name type="scientific">Streptomyces castrisilvae</name>
    <dbReference type="NCBI Taxonomy" id="3033811"/>
    <lineage>
        <taxon>Bacteria</taxon>
        <taxon>Bacillati</taxon>
        <taxon>Actinomycetota</taxon>
        <taxon>Actinomycetes</taxon>
        <taxon>Kitasatosporales</taxon>
        <taxon>Streptomycetaceae</taxon>
        <taxon>Streptomyces</taxon>
    </lineage>
</organism>
<keyword evidence="3" id="KW-1185">Reference proteome</keyword>
<accession>A0ABY9HEI5</accession>